<organism evidence="18 19">
    <name type="scientific">Necator americanus</name>
    <name type="common">Human hookworm</name>
    <dbReference type="NCBI Taxonomy" id="51031"/>
    <lineage>
        <taxon>Eukaryota</taxon>
        <taxon>Metazoa</taxon>
        <taxon>Ecdysozoa</taxon>
        <taxon>Nematoda</taxon>
        <taxon>Chromadorea</taxon>
        <taxon>Rhabditida</taxon>
        <taxon>Rhabditina</taxon>
        <taxon>Rhabditomorpha</taxon>
        <taxon>Strongyloidea</taxon>
        <taxon>Ancylostomatidae</taxon>
        <taxon>Bunostominae</taxon>
        <taxon>Necator</taxon>
    </lineage>
</organism>
<name>A0ABR1DG49_NECAM</name>
<feature type="compositionally biased region" description="Basic residues" evidence="16">
    <location>
        <begin position="1"/>
        <end position="10"/>
    </location>
</feature>
<dbReference type="Pfam" id="PF07522">
    <property type="entry name" value="DRMBL"/>
    <property type="match status" value="1"/>
</dbReference>
<evidence type="ECO:0000256" key="12">
    <source>
        <dbReference type="ARBA" id="ARBA00023242"/>
    </source>
</evidence>
<gene>
    <name evidence="18" type="primary">Necator_chrIV.g15127</name>
    <name evidence="18" type="ORF">RB195_001832</name>
</gene>
<evidence type="ECO:0000256" key="5">
    <source>
        <dbReference type="ARBA" id="ARBA00012865"/>
    </source>
</evidence>
<comment type="similarity">
    <text evidence="4">Belongs to the DNA repair metallo-beta-lactamase (DRMBL) family.</text>
</comment>
<evidence type="ECO:0000259" key="17">
    <source>
        <dbReference type="Pfam" id="PF07522"/>
    </source>
</evidence>
<proteinExistence type="inferred from homology"/>
<dbReference type="PANTHER" id="PTHR23240:SF26">
    <property type="entry name" value="5' EXONUCLEASE APOLLO"/>
    <property type="match status" value="1"/>
</dbReference>
<dbReference type="InterPro" id="IPR036866">
    <property type="entry name" value="RibonucZ/Hydroxyglut_hydro"/>
</dbReference>
<dbReference type="EMBL" id="JAVFWL010000004">
    <property type="protein sequence ID" value="KAK6749459.1"/>
    <property type="molecule type" value="Genomic_DNA"/>
</dbReference>
<evidence type="ECO:0000256" key="11">
    <source>
        <dbReference type="ARBA" id="ARBA00023204"/>
    </source>
</evidence>
<dbReference type="Gene3D" id="3.60.15.10">
    <property type="entry name" value="Ribonuclease Z/Hydroxyacylglutathione hydrolase-like"/>
    <property type="match status" value="1"/>
</dbReference>
<keyword evidence="7" id="KW-0540">Nuclease</keyword>
<dbReference type="PANTHER" id="PTHR23240">
    <property type="entry name" value="DNA CROSS-LINK REPAIR PROTEIN PSO2/SNM1-RELATED"/>
    <property type="match status" value="1"/>
</dbReference>
<evidence type="ECO:0000256" key="16">
    <source>
        <dbReference type="SAM" id="MobiDB-lite"/>
    </source>
</evidence>
<comment type="subcellular location">
    <subcellularLocation>
        <location evidence="3">Chromosome</location>
        <location evidence="3">Telomere</location>
    </subcellularLocation>
    <subcellularLocation>
        <location evidence="2">Nucleus</location>
    </subcellularLocation>
</comment>
<dbReference type="SUPFAM" id="SSF56281">
    <property type="entry name" value="Metallo-hydrolase/oxidoreductase"/>
    <property type="match status" value="1"/>
</dbReference>
<keyword evidence="10" id="KW-0779">Telomere</keyword>
<keyword evidence="12" id="KW-0539">Nucleus</keyword>
<evidence type="ECO:0000256" key="7">
    <source>
        <dbReference type="ARBA" id="ARBA00022722"/>
    </source>
</evidence>
<evidence type="ECO:0000256" key="10">
    <source>
        <dbReference type="ARBA" id="ARBA00022895"/>
    </source>
</evidence>
<dbReference type="InterPro" id="IPR011084">
    <property type="entry name" value="DRMBL"/>
</dbReference>
<evidence type="ECO:0000256" key="4">
    <source>
        <dbReference type="ARBA" id="ARBA00010304"/>
    </source>
</evidence>
<evidence type="ECO:0000256" key="9">
    <source>
        <dbReference type="ARBA" id="ARBA00022801"/>
    </source>
</evidence>
<evidence type="ECO:0000256" key="1">
    <source>
        <dbReference type="ARBA" id="ARBA00001526"/>
    </source>
</evidence>
<sequence>MVQLRSKKRTSTLDIPARFGSDRNKDQLQPTFAEKESHVLMLRCKDQTNSGSKSVYDLPSCSSDDSNYVCVERSDLEEKHSQCRKAVLNLKNVKDTPDKSPKSPHLKRSRRESGGPLMLSEALQLAFPSEEAKSAEDQRNIADDDASLEKSLKSDTTMNNGGQVKYIRTDTQLKDTASALTTLNTVSKSSRSLSNVPGNETLDTTVPLTSPRSSMENHNAKNNSKEEPISEKQLCNRTNKLAVSRSSSTPKRPLTPKTARENATPKRQRSLRDLSFLPAVLAASPVSASSGLMPEVKLRNVRFCNDSANEVHIIPAVNTTLPFAEQMAKEQEAETQEQRSHDFRKAVLGEDLEDENIIPKCRKIVIGQRYIAIDRFVRKDGCRYHFLTHAHVDHIVNLNKSWKSPIYCSEMTAKILPIVLGTKAPSSKVLRPLKVGESHVIEPNLLVTVLDSHHCVGSVMFLFEGASIPGGSVLCTGDFRADSGMLARFDDDPSFKKLTETSISKIYLDNTYLEYSKPTFPERTESEKMLISEMEKLHDCSILIPVFKLGREDILEKLSHHFSEPITTSSERLAIRKVYGLKQGEFTDGADTSARIRTSPRQAKSVFAALKKMTPPAVVVDISLRGEYTEILKENLITVPYSDHSSCEEIRAFLSRLRFGEIIPTCAHMDAGVAEELMKLSREPIHSPVPCSIGGDIQKDVDARPTELGEAETVTATPPGVTFAYASLQPVDMNVFQIHGLDLLEFCSCTDPRKFVTDPPPSGPIQVKIRNVFPHLI</sequence>
<evidence type="ECO:0000313" key="19">
    <source>
        <dbReference type="Proteomes" id="UP001303046"/>
    </source>
</evidence>
<feature type="region of interest" description="Disordered" evidence="16">
    <location>
        <begin position="1"/>
        <end position="29"/>
    </location>
</feature>
<reference evidence="18 19" key="1">
    <citation type="submission" date="2023-08" db="EMBL/GenBank/DDBJ databases">
        <title>A Necator americanus chromosomal reference genome.</title>
        <authorList>
            <person name="Ilik V."/>
            <person name="Petrzelkova K.J."/>
            <person name="Pardy F."/>
            <person name="Fuh T."/>
            <person name="Niatou-Singa F.S."/>
            <person name="Gouil Q."/>
            <person name="Baker L."/>
            <person name="Ritchie M.E."/>
            <person name="Jex A.R."/>
            <person name="Gazzola D."/>
            <person name="Li H."/>
            <person name="Toshio Fujiwara R."/>
            <person name="Zhan B."/>
            <person name="Aroian R.V."/>
            <person name="Pafco B."/>
            <person name="Schwarz E.M."/>
        </authorList>
    </citation>
    <scope>NUCLEOTIDE SEQUENCE [LARGE SCALE GENOMIC DNA]</scope>
    <source>
        <strain evidence="18 19">Aroian</strain>
        <tissue evidence="18">Whole animal</tissue>
    </source>
</reference>
<keyword evidence="19" id="KW-1185">Reference proteome</keyword>
<feature type="region of interest" description="Disordered" evidence="16">
    <location>
        <begin position="186"/>
        <end position="271"/>
    </location>
</feature>
<comment type="caution">
    <text evidence="18">The sequence shown here is derived from an EMBL/GenBank/DDBJ whole genome shotgun (WGS) entry which is preliminary data.</text>
</comment>
<evidence type="ECO:0000256" key="6">
    <source>
        <dbReference type="ARBA" id="ARBA00022454"/>
    </source>
</evidence>
<keyword evidence="11" id="KW-0234">DNA repair</keyword>
<evidence type="ECO:0000256" key="8">
    <source>
        <dbReference type="ARBA" id="ARBA00022763"/>
    </source>
</evidence>
<evidence type="ECO:0000313" key="18">
    <source>
        <dbReference type="EMBL" id="KAK6749459.1"/>
    </source>
</evidence>
<feature type="compositionally biased region" description="Polar residues" evidence="16">
    <location>
        <begin position="186"/>
        <end position="222"/>
    </location>
</feature>
<keyword evidence="9" id="KW-0378">Hydrolase</keyword>
<dbReference type="Gene3D" id="3.40.50.12650">
    <property type="match status" value="1"/>
</dbReference>
<protein>
    <recommendedName>
        <fullName evidence="13">5' exonuclease Apollo</fullName>
        <ecNumber evidence="5">3.5.2.6</ecNumber>
    </recommendedName>
    <alternativeName>
        <fullName evidence="14">DNA cross-link repair 1B protein</fullName>
    </alternativeName>
    <alternativeName>
        <fullName evidence="15">SNM1 homolog B</fullName>
    </alternativeName>
</protein>
<dbReference type="Proteomes" id="UP001303046">
    <property type="component" value="Unassembled WGS sequence"/>
</dbReference>
<evidence type="ECO:0000256" key="13">
    <source>
        <dbReference type="ARBA" id="ARBA00039555"/>
    </source>
</evidence>
<feature type="compositionally biased region" description="Polar residues" evidence="16">
    <location>
        <begin position="233"/>
        <end position="250"/>
    </location>
</feature>
<feature type="region of interest" description="Disordered" evidence="16">
    <location>
        <begin position="93"/>
        <end position="116"/>
    </location>
</feature>
<evidence type="ECO:0000256" key="3">
    <source>
        <dbReference type="ARBA" id="ARBA00004574"/>
    </source>
</evidence>
<accession>A0ABR1DG49</accession>
<comment type="catalytic activity">
    <reaction evidence="1">
        <text>a beta-lactam + H2O = a substituted beta-amino acid</text>
        <dbReference type="Rhea" id="RHEA:20401"/>
        <dbReference type="ChEBI" id="CHEBI:15377"/>
        <dbReference type="ChEBI" id="CHEBI:35627"/>
        <dbReference type="ChEBI" id="CHEBI:140347"/>
        <dbReference type="EC" id="3.5.2.6"/>
    </reaction>
</comment>
<dbReference type="EC" id="3.5.2.6" evidence="5"/>
<keyword evidence="8" id="KW-0227">DNA damage</keyword>
<evidence type="ECO:0000256" key="2">
    <source>
        <dbReference type="ARBA" id="ARBA00004123"/>
    </source>
</evidence>
<evidence type="ECO:0000256" key="14">
    <source>
        <dbReference type="ARBA" id="ARBA00041693"/>
    </source>
</evidence>
<evidence type="ECO:0000256" key="15">
    <source>
        <dbReference type="ARBA" id="ARBA00042738"/>
    </source>
</evidence>
<feature type="domain" description="DNA repair metallo-beta-lactamase" evidence="17">
    <location>
        <begin position="635"/>
        <end position="666"/>
    </location>
</feature>
<keyword evidence="6" id="KW-0158">Chromosome</keyword>